<dbReference type="EMBL" id="JAETXX010000004">
    <property type="protein sequence ID" value="MCF8714850.1"/>
    <property type="molecule type" value="Genomic_DNA"/>
</dbReference>
<sequence>MRVFVIVFLLVILCNGCKTVKTTTYPLTGDDFVIAFGSCNKQDEDNLLWDDVLKNKPSVWIWGGDNIYSDTDNFREMRKDYEEQRYQDGYRELKKSVDVIGTWDDHDYGLNDGGAEWKMKAQAQELFLNFMDVSKNDPRRNQEGVYHAKTYHTNAGDVKVIVLDTRYFRSPLTKNLGDDGKRFMPNPKGEGTILGAEQWQWLTKELTNSTATFNIIVSSIQVLSNKHGFEAWGNFPAEVDKLFKLIKVSKAKRVLLLSGDRHISEFSEINISDLGYPLIDFTSSGLTHTYEAYSGEENPYRVGEVVNQKSFGLLKLNMKNHHVKMQMIGDGNRVLNELEQAY</sequence>
<reference evidence="2 3" key="1">
    <citation type="submission" date="2021-01" db="EMBL/GenBank/DDBJ databases">
        <title>Genome sequencing of Joostella atrarenae M1-2 (= KCTC 23194).</title>
        <authorList>
            <person name="Zakaria M.R."/>
            <person name="Lam M.Q."/>
            <person name="Chong C.S."/>
        </authorList>
    </citation>
    <scope>NUCLEOTIDE SEQUENCE [LARGE SCALE GENOMIC DNA]</scope>
    <source>
        <strain evidence="2 3">M1-2</strain>
    </source>
</reference>
<accession>A0ABS9J340</accession>
<dbReference type="RefSeq" id="WP_236958817.1">
    <property type="nucleotide sequence ID" value="NZ_JAETXX010000004.1"/>
</dbReference>
<dbReference type="PANTHER" id="PTHR33987:SF1">
    <property type="entry name" value="CALCINEURIN-LIKE METALLO-PHOSPHOESTERASE SUPERFAMILY PROTEIN"/>
    <property type="match status" value="1"/>
</dbReference>
<evidence type="ECO:0000259" key="1">
    <source>
        <dbReference type="Pfam" id="PF09423"/>
    </source>
</evidence>
<keyword evidence="3" id="KW-1185">Reference proteome</keyword>
<dbReference type="Gene3D" id="3.60.21.70">
    <property type="entry name" value="PhoD-like phosphatase"/>
    <property type="match status" value="1"/>
</dbReference>
<dbReference type="InterPro" id="IPR029052">
    <property type="entry name" value="Metallo-depent_PP-like"/>
</dbReference>
<feature type="domain" description="PhoD-like phosphatase metallophosphatase" evidence="1">
    <location>
        <begin position="73"/>
        <end position="288"/>
    </location>
</feature>
<dbReference type="PANTHER" id="PTHR33987">
    <property type="entry name" value="CALCINEURIN-LIKE METALLO-PHOSPHOESTERASE SUPERFAMILY PROTEIN"/>
    <property type="match status" value="1"/>
</dbReference>
<evidence type="ECO:0000313" key="2">
    <source>
        <dbReference type="EMBL" id="MCF8714850.1"/>
    </source>
</evidence>
<dbReference type="SUPFAM" id="SSF56300">
    <property type="entry name" value="Metallo-dependent phosphatases"/>
    <property type="match status" value="1"/>
</dbReference>
<organism evidence="2 3">
    <name type="scientific">Joostella atrarenae</name>
    <dbReference type="NCBI Taxonomy" id="679257"/>
    <lineage>
        <taxon>Bacteria</taxon>
        <taxon>Pseudomonadati</taxon>
        <taxon>Bacteroidota</taxon>
        <taxon>Flavobacteriia</taxon>
        <taxon>Flavobacteriales</taxon>
        <taxon>Flavobacteriaceae</taxon>
        <taxon>Joostella</taxon>
    </lineage>
</organism>
<dbReference type="Proteomes" id="UP000829517">
    <property type="component" value="Unassembled WGS sequence"/>
</dbReference>
<dbReference type="CDD" id="cd07389">
    <property type="entry name" value="MPP_PhoD"/>
    <property type="match status" value="1"/>
</dbReference>
<dbReference type="InterPro" id="IPR018946">
    <property type="entry name" value="PhoD-like_MPP"/>
</dbReference>
<protein>
    <submittedName>
        <fullName evidence="2">Alkaline phosphatase family protein</fullName>
    </submittedName>
</protein>
<gene>
    <name evidence="2" type="ORF">JM658_08415</name>
</gene>
<name>A0ABS9J340_9FLAO</name>
<dbReference type="Pfam" id="PF09423">
    <property type="entry name" value="PhoD"/>
    <property type="match status" value="1"/>
</dbReference>
<dbReference type="InterPro" id="IPR038607">
    <property type="entry name" value="PhoD-like_sf"/>
</dbReference>
<proteinExistence type="predicted"/>
<comment type="caution">
    <text evidence="2">The sequence shown here is derived from an EMBL/GenBank/DDBJ whole genome shotgun (WGS) entry which is preliminary data.</text>
</comment>
<evidence type="ECO:0000313" key="3">
    <source>
        <dbReference type="Proteomes" id="UP000829517"/>
    </source>
</evidence>